<feature type="transmembrane region" description="Helical" evidence="1">
    <location>
        <begin position="16"/>
        <end position="32"/>
    </location>
</feature>
<sequence length="72" mass="8049">TMMRMAGVAESRIKRSNYLFGIGVLYCLYAIYACGFDAMVGSAVAVSIGLVIYVLRKAWDTRRAHRLQQSID</sequence>
<organism evidence="2">
    <name type="scientific">human gut metagenome</name>
    <dbReference type="NCBI Taxonomy" id="408170"/>
    <lineage>
        <taxon>unclassified sequences</taxon>
        <taxon>metagenomes</taxon>
        <taxon>organismal metagenomes</taxon>
    </lineage>
</organism>
<dbReference type="AlphaFoldDB" id="W1XRH0"/>
<feature type="transmembrane region" description="Helical" evidence="1">
    <location>
        <begin position="38"/>
        <end position="56"/>
    </location>
</feature>
<reference evidence="2" key="1">
    <citation type="submission" date="2013-12" db="EMBL/GenBank/DDBJ databases">
        <title>A Varibaculum cambriense genome reconstructed from a premature infant gut community with otherwise low bacterial novelty that shifts toward anaerobic metabolism during the third week of life.</title>
        <authorList>
            <person name="Brown C.T."/>
            <person name="Sharon I."/>
            <person name="Thomas B.C."/>
            <person name="Castelle C.J."/>
            <person name="Morowitz M.J."/>
            <person name="Banfield J.F."/>
        </authorList>
    </citation>
    <scope>NUCLEOTIDE SEQUENCE</scope>
</reference>
<comment type="caution">
    <text evidence="2">The sequence shown here is derived from an EMBL/GenBank/DDBJ whole genome shotgun (WGS) entry which is preliminary data.</text>
</comment>
<proteinExistence type="predicted"/>
<keyword evidence="1" id="KW-1133">Transmembrane helix</keyword>
<protein>
    <submittedName>
        <fullName evidence="2">Putrescine:ornithine antiporter</fullName>
    </submittedName>
</protein>
<evidence type="ECO:0000256" key="1">
    <source>
        <dbReference type="SAM" id="Phobius"/>
    </source>
</evidence>
<accession>W1XRH0</accession>
<gene>
    <name evidence="2" type="ORF">Q604_UNBC13440G0001</name>
</gene>
<name>W1XRH0_9ZZZZ</name>
<dbReference type="EMBL" id="AZMM01013440">
    <property type="protein sequence ID" value="ETJ32085.1"/>
    <property type="molecule type" value="Genomic_DNA"/>
</dbReference>
<keyword evidence="1" id="KW-0472">Membrane</keyword>
<evidence type="ECO:0000313" key="2">
    <source>
        <dbReference type="EMBL" id="ETJ32085.1"/>
    </source>
</evidence>
<feature type="non-terminal residue" evidence="2">
    <location>
        <position position="1"/>
    </location>
</feature>
<keyword evidence="1" id="KW-0812">Transmembrane</keyword>